<dbReference type="PANTHER" id="PTHR11145">
    <property type="entry name" value="BTB/POZ DOMAIN-CONTAINING ADAPTER FOR CUL3-MEDIATED RHOA DEGRADATION PROTEIN FAMILY MEMBER"/>
    <property type="match status" value="1"/>
</dbReference>
<dbReference type="InterPro" id="IPR011333">
    <property type="entry name" value="SKP1/BTB/POZ_sf"/>
</dbReference>
<dbReference type="PANTHER" id="PTHR11145:SF19">
    <property type="entry name" value="BTB DOMAIN-CONTAINING PROTEIN-RELATED"/>
    <property type="match status" value="1"/>
</dbReference>
<dbReference type="AlphaFoldDB" id="A0AAE9DQH9"/>
<dbReference type="EMBL" id="CP090892">
    <property type="protein sequence ID" value="ULU08590.1"/>
    <property type="molecule type" value="Genomic_DNA"/>
</dbReference>
<evidence type="ECO:0000259" key="1">
    <source>
        <dbReference type="Pfam" id="PF02214"/>
    </source>
</evidence>
<name>A0AAE9DQH9_CAEBR</name>
<accession>A0AAE9DQH9</accession>
<gene>
    <name evidence="2" type="ORF">L3Y34_019650</name>
    <name evidence="3" type="ORF">L3Y34_019652</name>
</gene>
<feature type="domain" description="Potassium channel tetramerisation-type BTB" evidence="1">
    <location>
        <begin position="5"/>
        <end position="65"/>
    </location>
</feature>
<reference evidence="2 4" key="1">
    <citation type="submission" date="2022-05" db="EMBL/GenBank/DDBJ databases">
        <title>Chromosome-level reference genomes for two strains of Caenorhabditis briggsae: an improved platform for comparative genomics.</title>
        <authorList>
            <person name="Stevens L."/>
            <person name="Andersen E.C."/>
        </authorList>
    </citation>
    <scope>NUCLEOTIDE SEQUENCE [LARGE SCALE GENOMIC DNA]</scope>
    <source>
        <strain evidence="2">QX1410_ONT</strain>
        <tissue evidence="2">Whole-organism</tissue>
    </source>
</reference>
<dbReference type="GO" id="GO:0051260">
    <property type="term" value="P:protein homooligomerization"/>
    <property type="evidence" value="ECO:0007669"/>
    <property type="project" value="InterPro"/>
</dbReference>
<dbReference type="CDD" id="cd18316">
    <property type="entry name" value="BTB_POZ_KCTD-like"/>
    <property type="match status" value="1"/>
</dbReference>
<dbReference type="EMBL" id="CP090892">
    <property type="protein sequence ID" value="ULU08588.1"/>
    <property type="molecule type" value="Genomic_DNA"/>
</dbReference>
<dbReference type="InterPro" id="IPR003131">
    <property type="entry name" value="T1-type_BTB"/>
</dbReference>
<evidence type="ECO:0000313" key="3">
    <source>
        <dbReference type="EMBL" id="ULU08590.1"/>
    </source>
</evidence>
<dbReference type="InterPro" id="IPR045068">
    <property type="entry name" value="BACURD1-3"/>
</dbReference>
<protein>
    <recommendedName>
        <fullName evidence="1">Potassium channel tetramerisation-type BTB domain-containing protein</fullName>
    </recommendedName>
</protein>
<dbReference type="Proteomes" id="UP000827892">
    <property type="component" value="Chromosome II"/>
</dbReference>
<dbReference type="SUPFAM" id="SSF54695">
    <property type="entry name" value="POZ domain"/>
    <property type="match status" value="1"/>
</dbReference>
<evidence type="ECO:0000313" key="2">
    <source>
        <dbReference type="EMBL" id="ULU08588.1"/>
    </source>
</evidence>
<organism evidence="2 4">
    <name type="scientific">Caenorhabditis briggsae</name>
    <dbReference type="NCBI Taxonomy" id="6238"/>
    <lineage>
        <taxon>Eukaryota</taxon>
        <taxon>Metazoa</taxon>
        <taxon>Ecdysozoa</taxon>
        <taxon>Nematoda</taxon>
        <taxon>Chromadorea</taxon>
        <taxon>Rhabditida</taxon>
        <taxon>Rhabditina</taxon>
        <taxon>Rhabditomorpha</taxon>
        <taxon>Rhabditoidea</taxon>
        <taxon>Rhabditidae</taxon>
        <taxon>Peloderinae</taxon>
        <taxon>Caenorhabditis</taxon>
    </lineage>
</organism>
<evidence type="ECO:0000313" key="4">
    <source>
        <dbReference type="Proteomes" id="UP000827892"/>
    </source>
</evidence>
<proteinExistence type="predicted"/>
<dbReference type="Pfam" id="PF02214">
    <property type="entry name" value="BTB_2"/>
    <property type="match status" value="1"/>
</dbReference>
<dbReference type="Gene3D" id="3.30.710.10">
    <property type="entry name" value="Potassium Channel Kv1.1, Chain A"/>
    <property type="match status" value="1"/>
</dbReference>
<sequence>MLRTEIPVAKDESGAIFIDRDPKHFRVILNFMRDGDVDLQKYSEDVTEIQKEVEYYLLVGLVELCNPKPEAEKMPYFAETDEDMARIVPSSTKKVVCAVFVGTHRRNYFLECFIKTVMLYGDKVDFCFREGAVERTRIIIHNKMTNRVFDEHPGFAALINIIKNDFIKKHIPDIDDY</sequence>